<evidence type="ECO:0000256" key="4">
    <source>
        <dbReference type="ARBA" id="ARBA00022679"/>
    </source>
</evidence>
<organism evidence="12">
    <name type="scientific">Taenia asiatica</name>
    <name type="common">Asian tapeworm</name>
    <dbReference type="NCBI Taxonomy" id="60517"/>
    <lineage>
        <taxon>Eukaryota</taxon>
        <taxon>Metazoa</taxon>
        <taxon>Spiralia</taxon>
        <taxon>Lophotrochozoa</taxon>
        <taxon>Platyhelminthes</taxon>
        <taxon>Cestoda</taxon>
        <taxon>Eucestoda</taxon>
        <taxon>Cyclophyllidea</taxon>
        <taxon>Taeniidae</taxon>
        <taxon>Taenia</taxon>
    </lineage>
</organism>
<accession>A0A0R3VZ55</accession>
<evidence type="ECO:0000256" key="5">
    <source>
        <dbReference type="ARBA" id="ARBA00022692"/>
    </source>
</evidence>
<evidence type="ECO:0000256" key="2">
    <source>
        <dbReference type="ARBA" id="ARBA00008661"/>
    </source>
</evidence>
<keyword evidence="5" id="KW-0812">Transmembrane</keyword>
<reference evidence="10 11" key="2">
    <citation type="submission" date="2018-11" db="EMBL/GenBank/DDBJ databases">
        <authorList>
            <consortium name="Pathogen Informatics"/>
        </authorList>
    </citation>
    <scope>NUCLEOTIDE SEQUENCE [LARGE SCALE GENOMIC DNA]</scope>
</reference>
<dbReference type="Proteomes" id="UP000282613">
    <property type="component" value="Unassembled WGS sequence"/>
</dbReference>
<evidence type="ECO:0000256" key="8">
    <source>
        <dbReference type="ARBA" id="ARBA00023034"/>
    </source>
</evidence>
<dbReference type="GO" id="GO:0016758">
    <property type="term" value="F:hexosyltransferase activity"/>
    <property type="evidence" value="ECO:0007669"/>
    <property type="project" value="InterPro"/>
</dbReference>
<evidence type="ECO:0000313" key="11">
    <source>
        <dbReference type="Proteomes" id="UP000282613"/>
    </source>
</evidence>
<keyword evidence="6" id="KW-0735">Signal-anchor</keyword>
<sequence length="203" mass="23931">MRVTPQSLINGKPISQVRRKLPGILLGSAIQRDGFNVILNNRVRNKLVARSKHLSRTMKMPSKEVHVYDNLPVGEYEDSYYNLALKLFYRFQGTARFCQPHKLIVIFIDDDYAVNTNNPYLVWAFSKREIPWSFRTPQHLGIHSVWSYRHVHRLALAIHFTKPMVTDDTWLRMVQHKPNLTPNNFLTLLSEFEERKCALLYFF</sequence>
<protein>
    <submittedName>
        <fullName evidence="12">Hexosyltransferase</fullName>
    </submittedName>
</protein>
<reference evidence="12" key="1">
    <citation type="submission" date="2017-02" db="UniProtKB">
        <authorList>
            <consortium name="WormBaseParasite"/>
        </authorList>
    </citation>
    <scope>IDENTIFICATION</scope>
</reference>
<dbReference type="STRING" id="60517.A0A0R3VZ55"/>
<keyword evidence="11" id="KW-1185">Reference proteome</keyword>
<keyword evidence="7" id="KW-1133">Transmembrane helix</keyword>
<dbReference type="GO" id="GO:0000139">
    <property type="term" value="C:Golgi membrane"/>
    <property type="evidence" value="ECO:0007669"/>
    <property type="project" value="UniProtKB-SubCell"/>
</dbReference>
<dbReference type="EMBL" id="UYRS01002606">
    <property type="protein sequence ID" value="VDK25911.1"/>
    <property type="molecule type" value="Genomic_DNA"/>
</dbReference>
<keyword evidence="8" id="KW-0333">Golgi apparatus</keyword>
<comment type="similarity">
    <text evidence="2">Belongs to the glycosyltransferase 31 family.</text>
</comment>
<dbReference type="OrthoDB" id="2139606at2759"/>
<keyword evidence="4" id="KW-0808">Transferase</keyword>
<keyword evidence="3" id="KW-0328">Glycosyltransferase</keyword>
<evidence type="ECO:0000313" key="10">
    <source>
        <dbReference type="EMBL" id="VDK25911.1"/>
    </source>
</evidence>
<dbReference type="Pfam" id="PF01762">
    <property type="entry name" value="Galactosyl_T"/>
    <property type="match status" value="1"/>
</dbReference>
<proteinExistence type="inferred from homology"/>
<evidence type="ECO:0000256" key="6">
    <source>
        <dbReference type="ARBA" id="ARBA00022968"/>
    </source>
</evidence>
<dbReference type="InterPro" id="IPR002659">
    <property type="entry name" value="Glyco_trans_31"/>
</dbReference>
<dbReference type="AlphaFoldDB" id="A0A0R3VZ55"/>
<dbReference type="WBParaSite" id="TASK_0000269901-mRNA-1">
    <property type="protein sequence ID" value="TASK_0000269901-mRNA-1"/>
    <property type="gene ID" value="TASK_0000269901"/>
</dbReference>
<name>A0A0R3VZ55_TAEAS</name>
<evidence type="ECO:0000256" key="7">
    <source>
        <dbReference type="ARBA" id="ARBA00022989"/>
    </source>
</evidence>
<evidence type="ECO:0000256" key="9">
    <source>
        <dbReference type="ARBA" id="ARBA00023136"/>
    </source>
</evidence>
<gene>
    <name evidence="10" type="ORF">TASK_LOCUS2700</name>
</gene>
<keyword evidence="9" id="KW-0472">Membrane</keyword>
<evidence type="ECO:0000256" key="1">
    <source>
        <dbReference type="ARBA" id="ARBA00004323"/>
    </source>
</evidence>
<evidence type="ECO:0000256" key="3">
    <source>
        <dbReference type="ARBA" id="ARBA00022676"/>
    </source>
</evidence>
<evidence type="ECO:0000313" key="12">
    <source>
        <dbReference type="WBParaSite" id="TASK_0000269901-mRNA-1"/>
    </source>
</evidence>
<comment type="subcellular location">
    <subcellularLocation>
        <location evidence="1">Golgi apparatus membrane</location>
        <topology evidence="1">Single-pass type II membrane protein</topology>
    </subcellularLocation>
</comment>